<dbReference type="InterPro" id="IPR029035">
    <property type="entry name" value="DHS-like_NAD/FAD-binding_dom"/>
</dbReference>
<dbReference type="SUPFAM" id="SSF52467">
    <property type="entry name" value="DHS-like NAD/FAD-binding domain"/>
    <property type="match status" value="1"/>
</dbReference>
<dbReference type="InterPro" id="IPR027417">
    <property type="entry name" value="P-loop_NTPase"/>
</dbReference>
<dbReference type="EMBL" id="CP002545">
    <property type="protein sequence ID" value="ADY51871.1"/>
    <property type="molecule type" value="Genomic_DNA"/>
</dbReference>
<sequence>MEHFLEIDSRFEHFLNTELFPSIFKGEIILFLGAGSSVTEKKFLGIDTVKFYQDKLGIDAETTDLLEFMDLVSAMPNFNREDFDNYIVDVLSKYIPKESHKIIASLNWNQIITTNVDLMIEKAFDLIENTVEQHKTLKIIRNVSDFHQINGNGFVKYIKLNGCIKDKSKYPLVFSTKDFGHSRQYHKMILKSLSNMSFDVKFLSVGYSFVDPFSKYLIKYFDSFNFRNKKPIYCVDPYIQETRLPSLKESGIVVLKITSEELFKLYKEWENKHSNELAKRKNINFKNIENNKLQLSGRLKLQLGESVSQLTDDGAIKSFDAASFYKGEVPTYDVIRKNYDVVKENKIQFVKDELFNVISKNGNKLIPIFFLSGMFGTGKSTFLYRLLHSILHDSKFNSVAFEISELHKLRVQDLEELFSLTKAKNIFITCQEIELDSSFKEMMNLRNQLSVAQFTNFNVYFLVSIRENIYQKFLRNYKYSSIYEINIDGGLTRREAEDLINKLSEQSLIRFRDVGEKNILINKILNEYGGDTFISLISLISNSNFDEILYSAYEQLSKEAKEAFIYTSLLYQHKILMPSALLMKLVSKDWKSFEDDILRYDSKNILIQETKETDLFFRTKHSLLSKRLIEKVLRKNDEKFDKTRKIVAQLIENDENAKLFIDLIKSIRYDKAFDEEKIDKLFDVADQIFDTNPHFVIHYSINLQQRKTAYHMKKALSKLTHAEASLERRNHLLTHRRAVLNYQLAKITYKNEKILNKTYGYLEEARELFEIKRMEDPFSSYSYIDYINLELWVLNKIELDEKNLLLLHIRIQELFDIASRAVFENTDILIRLRAKYFTHLDVSMKTEDKTLLEYLDGLYDEEETRPYSLVLKYNYLLENNRLEDAEQIIPELEYYKFNDEVSKTLFTYYGRNLHISNYRSSFFSLIKSGYDFKNKDFLRLNFYSYIAESYNKNFKYSFENLEEIYQMGTILNPNLHEVWFDENGEDAVFTGIINSNKRGYVQIKVIELQQQFRLLKDSIKHFQPKVSEKYLIKLHFYIQGIRVELLEKI</sequence>
<gene>
    <name evidence="1" type="ordered locus">Pedsa_1304</name>
</gene>
<dbReference type="Pfam" id="PF13289">
    <property type="entry name" value="SIR2_2"/>
    <property type="match status" value="1"/>
</dbReference>
<proteinExistence type="predicted"/>
<protein>
    <submittedName>
        <fullName evidence="1">Uncharacterized protein</fullName>
    </submittedName>
</protein>
<name>F0SDX5_PSESL</name>
<evidence type="ECO:0000313" key="1">
    <source>
        <dbReference type="EMBL" id="ADY51871.1"/>
    </source>
</evidence>
<organism evidence="1 2">
    <name type="scientific">Pseudopedobacter saltans (strain ATCC 51119 / DSM 12145 / JCM 21818 / CCUG 39354 / LMG 10337 / NBRC 100064 / NCIMB 13643)</name>
    <name type="common">Pedobacter saltans</name>
    <dbReference type="NCBI Taxonomy" id="762903"/>
    <lineage>
        <taxon>Bacteria</taxon>
        <taxon>Pseudomonadati</taxon>
        <taxon>Bacteroidota</taxon>
        <taxon>Sphingobacteriia</taxon>
        <taxon>Sphingobacteriales</taxon>
        <taxon>Sphingobacteriaceae</taxon>
        <taxon>Pseudopedobacter</taxon>
    </lineage>
</organism>
<dbReference type="OrthoDB" id="1688888at2"/>
<dbReference type="RefSeq" id="WP_013632370.1">
    <property type="nucleotide sequence ID" value="NC_015177.1"/>
</dbReference>
<dbReference type="eggNOG" id="COG0846">
    <property type="taxonomic scope" value="Bacteria"/>
</dbReference>
<dbReference type="HOGENOM" id="CLU_291160_0_0_10"/>
<dbReference type="AlphaFoldDB" id="F0SDX5"/>
<keyword evidence="2" id="KW-1185">Reference proteome</keyword>
<dbReference type="Proteomes" id="UP000000310">
    <property type="component" value="Chromosome"/>
</dbReference>
<evidence type="ECO:0000313" key="2">
    <source>
        <dbReference type="Proteomes" id="UP000000310"/>
    </source>
</evidence>
<dbReference type="KEGG" id="psn:Pedsa_1304"/>
<dbReference type="SUPFAM" id="SSF52540">
    <property type="entry name" value="P-loop containing nucleoside triphosphate hydrolases"/>
    <property type="match status" value="1"/>
</dbReference>
<reference evidence="1 2" key="1">
    <citation type="journal article" date="2011" name="Stand. Genomic Sci.">
        <title>Complete genome sequence of the gliding, heparinolytic Pedobacter saltans type strain (113).</title>
        <authorList>
            <person name="Liolios K."/>
            <person name="Sikorski J."/>
            <person name="Lu M."/>
            <person name="Nolan M."/>
            <person name="Lapidus A."/>
            <person name="Lucas S."/>
            <person name="Hammon N."/>
            <person name="Deshpande S."/>
            <person name="Cheng J.F."/>
            <person name="Tapia R."/>
            <person name="Han C."/>
            <person name="Goodwin L."/>
            <person name="Pitluck S."/>
            <person name="Huntemann M."/>
            <person name="Ivanova N."/>
            <person name="Pagani I."/>
            <person name="Mavromatis K."/>
            <person name="Ovchinikova G."/>
            <person name="Pati A."/>
            <person name="Chen A."/>
            <person name="Palaniappan K."/>
            <person name="Land M."/>
            <person name="Hauser L."/>
            <person name="Brambilla E.M."/>
            <person name="Kotsyurbenko O."/>
            <person name="Rohde M."/>
            <person name="Tindall B.J."/>
            <person name="Abt B."/>
            <person name="Goker M."/>
            <person name="Detter J.C."/>
            <person name="Woyke T."/>
            <person name="Bristow J."/>
            <person name="Eisen J.A."/>
            <person name="Markowitz V."/>
            <person name="Hugenholtz P."/>
            <person name="Klenk H.P."/>
            <person name="Kyrpides N.C."/>
        </authorList>
    </citation>
    <scope>NUCLEOTIDE SEQUENCE [LARGE SCALE GENOMIC DNA]</scope>
    <source>
        <strain evidence="2">ATCC 51119 / DSM 12145 / JCM 21818 / LMG 10337 / NBRC 100064 / NCIMB 13643</strain>
    </source>
</reference>
<accession>F0SDX5</accession>
<dbReference type="STRING" id="762903.Pedsa_1304"/>
<reference evidence="2" key="2">
    <citation type="submission" date="2011-02" db="EMBL/GenBank/DDBJ databases">
        <title>The complete genome of Pedobacter saltans DSM 12145.</title>
        <authorList>
            <consortium name="US DOE Joint Genome Institute (JGI-PGF)"/>
            <person name="Lucas S."/>
            <person name="Copeland A."/>
            <person name="Lapidus A."/>
            <person name="Bruce D."/>
            <person name="Goodwin L."/>
            <person name="Pitluck S."/>
            <person name="Kyrpides N."/>
            <person name="Mavromatis K."/>
            <person name="Pagani I."/>
            <person name="Ivanova N."/>
            <person name="Ovchinnikova G."/>
            <person name="Lu M."/>
            <person name="Detter J.C."/>
            <person name="Han C."/>
            <person name="Land M."/>
            <person name="Hauser L."/>
            <person name="Markowitz V."/>
            <person name="Cheng J.-F."/>
            <person name="Hugenholtz P."/>
            <person name="Woyke T."/>
            <person name="Wu D."/>
            <person name="Tindall B."/>
            <person name="Pomrenke H.G."/>
            <person name="Brambilla E."/>
            <person name="Klenk H.-P."/>
            <person name="Eisen J.A."/>
        </authorList>
    </citation>
    <scope>NUCLEOTIDE SEQUENCE [LARGE SCALE GENOMIC DNA]</scope>
    <source>
        <strain evidence="2">ATCC 51119 / DSM 12145 / JCM 21818 / LMG 10337 / NBRC 100064 / NCIMB 13643</strain>
    </source>
</reference>